<protein>
    <submittedName>
        <fullName evidence="2">Uncharacterized protein</fullName>
    </submittedName>
</protein>
<dbReference type="EMBL" id="BQNB010010805">
    <property type="protein sequence ID" value="GJS82188.1"/>
    <property type="molecule type" value="Genomic_DNA"/>
</dbReference>
<dbReference type="Proteomes" id="UP001151760">
    <property type="component" value="Unassembled WGS sequence"/>
</dbReference>
<name>A0ABQ4YZE8_9ASTR</name>
<proteinExistence type="predicted"/>
<keyword evidence="3" id="KW-1185">Reference proteome</keyword>
<feature type="region of interest" description="Disordered" evidence="1">
    <location>
        <begin position="145"/>
        <end position="220"/>
    </location>
</feature>
<reference evidence="2" key="2">
    <citation type="submission" date="2022-01" db="EMBL/GenBank/DDBJ databases">
        <authorList>
            <person name="Yamashiro T."/>
            <person name="Shiraishi A."/>
            <person name="Satake H."/>
            <person name="Nakayama K."/>
        </authorList>
    </citation>
    <scope>NUCLEOTIDE SEQUENCE</scope>
</reference>
<sequence length="437" mass="47877">MLIKRWDAQAQECTLVHDPPAPWDQVAFGHYRDAFSVIYLLSFTQDLVMSDSEDSTVTYTAVSSPFEGLSDIGSPGVDGPPVMPEDPYAYVMASFQASPSPDYVPGPEEPEQAPLSSKFIPEPVYPEFMPLEDDALPAEEQPLPAALSPNAKSLGYIDESYPDEDLEDPVDYLADEGDDEDDDESSDDDDDDDDVEEDEEDEEEEEEENPALVESVPPPPVHCVTARMSIREQPPTPFWFEAEIARLLDIPSPPPSLLSLWSSPLPQIPSPLPVSPPLPVSSPAPLASPTYPLGYRAAMIRLRAESPSTSHPLPSSTPPSGIPPLLPIPLPTPSPPFLLPSTDCKAGVSEVTLLPRKRLCIALGMRYEVGERLSAPTARPSGGFRVDYVFVAILDDEIRQDPERDVGYGITDTWAKMLMGMPGALIRLIVYIYILLH</sequence>
<comment type="caution">
    <text evidence="2">The sequence shown here is derived from an EMBL/GenBank/DDBJ whole genome shotgun (WGS) entry which is preliminary data.</text>
</comment>
<accession>A0ABQ4YZE8</accession>
<gene>
    <name evidence="2" type="ORF">Tco_0748729</name>
</gene>
<reference evidence="2" key="1">
    <citation type="journal article" date="2022" name="Int. J. Mol. Sci.">
        <title>Draft Genome of Tanacetum Coccineum: Genomic Comparison of Closely Related Tanacetum-Family Plants.</title>
        <authorList>
            <person name="Yamashiro T."/>
            <person name="Shiraishi A."/>
            <person name="Nakayama K."/>
            <person name="Satake H."/>
        </authorList>
    </citation>
    <scope>NUCLEOTIDE SEQUENCE</scope>
</reference>
<organism evidence="2 3">
    <name type="scientific">Tanacetum coccineum</name>
    <dbReference type="NCBI Taxonomy" id="301880"/>
    <lineage>
        <taxon>Eukaryota</taxon>
        <taxon>Viridiplantae</taxon>
        <taxon>Streptophyta</taxon>
        <taxon>Embryophyta</taxon>
        <taxon>Tracheophyta</taxon>
        <taxon>Spermatophyta</taxon>
        <taxon>Magnoliopsida</taxon>
        <taxon>eudicotyledons</taxon>
        <taxon>Gunneridae</taxon>
        <taxon>Pentapetalae</taxon>
        <taxon>asterids</taxon>
        <taxon>campanulids</taxon>
        <taxon>Asterales</taxon>
        <taxon>Asteraceae</taxon>
        <taxon>Asteroideae</taxon>
        <taxon>Anthemideae</taxon>
        <taxon>Anthemidinae</taxon>
        <taxon>Tanacetum</taxon>
    </lineage>
</organism>
<evidence type="ECO:0000313" key="2">
    <source>
        <dbReference type="EMBL" id="GJS82188.1"/>
    </source>
</evidence>
<feature type="compositionally biased region" description="Acidic residues" evidence="1">
    <location>
        <begin position="160"/>
        <end position="209"/>
    </location>
</feature>
<evidence type="ECO:0000256" key="1">
    <source>
        <dbReference type="SAM" id="MobiDB-lite"/>
    </source>
</evidence>
<evidence type="ECO:0000313" key="3">
    <source>
        <dbReference type="Proteomes" id="UP001151760"/>
    </source>
</evidence>